<organism evidence="1 2">
    <name type="scientific">Xylanibacter muris</name>
    <dbReference type="NCBI Taxonomy" id="2736290"/>
    <lineage>
        <taxon>Bacteria</taxon>
        <taxon>Pseudomonadati</taxon>
        <taxon>Bacteroidota</taxon>
        <taxon>Bacteroidia</taxon>
        <taxon>Bacteroidales</taxon>
        <taxon>Prevotellaceae</taxon>
        <taxon>Xylanibacter</taxon>
    </lineage>
</organism>
<dbReference type="EMBL" id="JABKKF010000004">
    <property type="protein sequence ID" value="NPD91903.1"/>
    <property type="molecule type" value="Genomic_DNA"/>
</dbReference>
<dbReference type="InterPro" id="IPR046070">
    <property type="entry name" value="DUF6029"/>
</dbReference>
<evidence type="ECO:0000313" key="1">
    <source>
        <dbReference type="EMBL" id="NPD91903.1"/>
    </source>
</evidence>
<evidence type="ECO:0000313" key="2">
    <source>
        <dbReference type="Proteomes" id="UP000714420"/>
    </source>
</evidence>
<comment type="caution">
    <text evidence="1">The sequence shown here is derived from an EMBL/GenBank/DDBJ whole genome shotgun (WGS) entry which is preliminary data.</text>
</comment>
<dbReference type="Proteomes" id="UP000714420">
    <property type="component" value="Unassembled WGS sequence"/>
</dbReference>
<name>A0ABX2AM10_9BACT</name>
<dbReference type="Pfam" id="PF19494">
    <property type="entry name" value="DUF6029"/>
    <property type="match status" value="1"/>
</dbReference>
<gene>
    <name evidence="1" type="ORF">HPS56_05975</name>
</gene>
<reference evidence="1 2" key="1">
    <citation type="submission" date="2020-05" db="EMBL/GenBank/DDBJ databases">
        <title>Distinct polysaccharide utilization as determinants for interspecies competition between intestinal Prevotella spp.</title>
        <authorList>
            <person name="Galvez E.J.C."/>
            <person name="Iljazovic A."/>
            <person name="Strowig T."/>
        </authorList>
    </citation>
    <scope>NUCLEOTIDE SEQUENCE [LARGE SCALE GENOMIC DNA]</scope>
    <source>
        <strain evidence="1 2">PMUR</strain>
    </source>
</reference>
<keyword evidence="2" id="KW-1185">Reference proteome</keyword>
<accession>A0ABX2AM10</accession>
<sequence>MSLLFLSVTASAVMAQDDKITLSGSIQSDILLPEEDNKIKTDKYKDDVLTNTFVDLNLNSRYVDAGARLEYLEHPLPGFEKDYAGWGVPYMYLKVKLKDVDVTVGNFYEQFGSGFILRTYEERSLGVDNSLLGGRIVAKPFKGVTMKALSGRQRRYWDLNKPWITGGDVELGLDEWIRPLQSTGTYITLGASYVMKHESSEYRPAPEKFYRLNLPENVEAYDFRVRLQKGGLNVLAEYARKSQDPSADNHYIYRKGSVAMLSASYSKKGVSMLLQAKRSDNMSFRSERSITGTSSFINHLPAFTMDHTYALAALYPYATKPDGEWAYQAELGYNFKKNTLLGGKYGTKVKANFSYIRALDKNYRAGYTEGSDKVSVLNGTDGYGSAFWKWGNERYYQDFNVQVEKKMSKSFKLNLMYMNQFYNKTAVEGKGGMIHSNIFIADGKYRFNNMFTLRGEAQYLTTADDERDWAFGLLELSVLPHFMITVSDMYNVGVTDIHYYQGYVTYTAGAHRLQIGYGRTRAGYNCSGGVCRFIPATKGFTVSYNYNF</sequence>
<proteinExistence type="predicted"/>
<protein>
    <submittedName>
        <fullName evidence="1">Uncharacterized protein</fullName>
    </submittedName>
</protein>